<evidence type="ECO:0000256" key="3">
    <source>
        <dbReference type="ARBA" id="ARBA00022692"/>
    </source>
</evidence>
<feature type="transmembrane region" description="Helical" evidence="6">
    <location>
        <begin position="174"/>
        <end position="194"/>
    </location>
</feature>
<evidence type="ECO:0000256" key="5">
    <source>
        <dbReference type="ARBA" id="ARBA00023136"/>
    </source>
</evidence>
<dbReference type="InterPro" id="IPR001123">
    <property type="entry name" value="LeuE-type"/>
</dbReference>
<dbReference type="RefSeq" id="WP_267848933.1">
    <property type="nucleotide sequence ID" value="NZ_JAPMXC010000010.1"/>
</dbReference>
<reference evidence="7" key="1">
    <citation type="submission" date="2022-11" db="EMBL/GenBank/DDBJ databases">
        <title>Robbsia betulipollinis sp. nov., isolated from pollen of birch (Betula pendula).</title>
        <authorList>
            <person name="Shi H."/>
            <person name="Ambika Manirajan B."/>
            <person name="Ratering S."/>
            <person name="Geissler-Plaum R."/>
            <person name="Schnell S."/>
        </authorList>
    </citation>
    <scope>NUCLEOTIDE SEQUENCE</scope>
    <source>
        <strain evidence="7">Bb-Pol-6</strain>
    </source>
</reference>
<feature type="transmembrane region" description="Helical" evidence="6">
    <location>
        <begin position="6"/>
        <end position="29"/>
    </location>
</feature>
<proteinExistence type="predicted"/>
<feature type="transmembrane region" description="Helical" evidence="6">
    <location>
        <begin position="41"/>
        <end position="63"/>
    </location>
</feature>
<dbReference type="Pfam" id="PF01810">
    <property type="entry name" value="LysE"/>
    <property type="match status" value="1"/>
</dbReference>
<keyword evidence="5 6" id="KW-0472">Membrane</keyword>
<keyword evidence="2" id="KW-1003">Cell membrane</keyword>
<evidence type="ECO:0000256" key="4">
    <source>
        <dbReference type="ARBA" id="ARBA00022989"/>
    </source>
</evidence>
<sequence>MTVTASLISFLIAISLLTVTPGLDTALVLRTAATEGPGNALRAALGINVGCLMWGAAVAFGAGELLAASELAYTALKWAGAAYLCWLGAQMLLRPRTGFELDAKPGGKDGARRNAAQNRMPGAAGVPGGRTRWFLRGLLSNLLNPKVGVFYISFLPQFVPAGEPVVPYTFGLSAIHVAVGVVWCGSLILATRPLGHLLRLPRVVKALDRITGAVFIGFGIKLALSRR</sequence>
<feature type="transmembrane region" description="Helical" evidence="6">
    <location>
        <begin position="75"/>
        <end position="93"/>
    </location>
</feature>
<keyword evidence="8" id="KW-1185">Reference proteome</keyword>
<name>A0ABT3ZR57_9BURK</name>
<protein>
    <submittedName>
        <fullName evidence="7">LysE family translocator</fullName>
    </submittedName>
</protein>
<comment type="caution">
    <text evidence="7">The sequence shown here is derived from an EMBL/GenBank/DDBJ whole genome shotgun (WGS) entry which is preliminary data.</text>
</comment>
<accession>A0ABT3ZR57</accession>
<evidence type="ECO:0000256" key="2">
    <source>
        <dbReference type="ARBA" id="ARBA00022475"/>
    </source>
</evidence>
<dbReference type="Proteomes" id="UP001082899">
    <property type="component" value="Unassembled WGS sequence"/>
</dbReference>
<dbReference type="PANTHER" id="PTHR30086:SF20">
    <property type="entry name" value="ARGININE EXPORTER PROTEIN ARGO-RELATED"/>
    <property type="match status" value="1"/>
</dbReference>
<gene>
    <name evidence="7" type="ORF">OVY01_17920</name>
</gene>
<evidence type="ECO:0000256" key="6">
    <source>
        <dbReference type="SAM" id="Phobius"/>
    </source>
</evidence>
<evidence type="ECO:0000313" key="7">
    <source>
        <dbReference type="EMBL" id="MCY0389033.1"/>
    </source>
</evidence>
<evidence type="ECO:0000256" key="1">
    <source>
        <dbReference type="ARBA" id="ARBA00004651"/>
    </source>
</evidence>
<organism evidence="7 8">
    <name type="scientific">Robbsia betulipollinis</name>
    <dbReference type="NCBI Taxonomy" id="2981849"/>
    <lineage>
        <taxon>Bacteria</taxon>
        <taxon>Pseudomonadati</taxon>
        <taxon>Pseudomonadota</taxon>
        <taxon>Betaproteobacteria</taxon>
        <taxon>Burkholderiales</taxon>
        <taxon>Burkholderiaceae</taxon>
        <taxon>Robbsia</taxon>
    </lineage>
</organism>
<keyword evidence="4 6" id="KW-1133">Transmembrane helix</keyword>
<keyword evidence="3 6" id="KW-0812">Transmembrane</keyword>
<dbReference type="PIRSF" id="PIRSF006324">
    <property type="entry name" value="LeuE"/>
    <property type="match status" value="1"/>
</dbReference>
<dbReference type="EMBL" id="JAPMXC010000010">
    <property type="protein sequence ID" value="MCY0389033.1"/>
    <property type="molecule type" value="Genomic_DNA"/>
</dbReference>
<dbReference type="PANTHER" id="PTHR30086">
    <property type="entry name" value="ARGININE EXPORTER PROTEIN ARGO"/>
    <property type="match status" value="1"/>
</dbReference>
<evidence type="ECO:0000313" key="8">
    <source>
        <dbReference type="Proteomes" id="UP001082899"/>
    </source>
</evidence>
<comment type="subcellular location">
    <subcellularLocation>
        <location evidence="1">Cell membrane</location>
        <topology evidence="1">Multi-pass membrane protein</topology>
    </subcellularLocation>
</comment>